<dbReference type="AlphaFoldDB" id="A0A9W9WPS8"/>
<evidence type="ECO:0000256" key="1">
    <source>
        <dbReference type="SAM" id="MobiDB-lite"/>
    </source>
</evidence>
<gene>
    <name evidence="2" type="ORF">N7530_008716</name>
</gene>
<name>A0A9W9WPS8_9EURO</name>
<comment type="caution">
    <text evidence="2">The sequence shown here is derived from an EMBL/GenBank/DDBJ whole genome shotgun (WGS) entry which is preliminary data.</text>
</comment>
<accession>A0A9W9WPS8</accession>
<dbReference type="EMBL" id="JAPWDO010000005">
    <property type="protein sequence ID" value="KAJ5471359.1"/>
    <property type="molecule type" value="Genomic_DNA"/>
</dbReference>
<keyword evidence="3" id="KW-1185">Reference proteome</keyword>
<protein>
    <submittedName>
        <fullName evidence="2">Uncharacterized protein</fullName>
    </submittedName>
</protein>
<evidence type="ECO:0000313" key="2">
    <source>
        <dbReference type="EMBL" id="KAJ5471359.1"/>
    </source>
</evidence>
<reference evidence="2" key="2">
    <citation type="journal article" date="2023" name="IMA Fungus">
        <title>Comparative genomic study of the Penicillium genus elucidates a diverse pangenome and 15 lateral gene transfer events.</title>
        <authorList>
            <person name="Petersen C."/>
            <person name="Sorensen T."/>
            <person name="Nielsen M.R."/>
            <person name="Sondergaard T.E."/>
            <person name="Sorensen J.L."/>
            <person name="Fitzpatrick D.A."/>
            <person name="Frisvad J.C."/>
            <person name="Nielsen K.L."/>
        </authorList>
    </citation>
    <scope>NUCLEOTIDE SEQUENCE</scope>
    <source>
        <strain evidence="2">IBT 17660</strain>
    </source>
</reference>
<feature type="region of interest" description="Disordered" evidence="1">
    <location>
        <begin position="63"/>
        <end position="85"/>
    </location>
</feature>
<reference evidence="2" key="1">
    <citation type="submission" date="2022-12" db="EMBL/GenBank/DDBJ databases">
        <authorList>
            <person name="Petersen C."/>
        </authorList>
    </citation>
    <scope>NUCLEOTIDE SEQUENCE</scope>
    <source>
        <strain evidence="2">IBT 17660</strain>
    </source>
</reference>
<organism evidence="2 3">
    <name type="scientific">Penicillium desertorum</name>
    <dbReference type="NCBI Taxonomy" id="1303715"/>
    <lineage>
        <taxon>Eukaryota</taxon>
        <taxon>Fungi</taxon>
        <taxon>Dikarya</taxon>
        <taxon>Ascomycota</taxon>
        <taxon>Pezizomycotina</taxon>
        <taxon>Eurotiomycetes</taxon>
        <taxon>Eurotiomycetidae</taxon>
        <taxon>Eurotiales</taxon>
        <taxon>Aspergillaceae</taxon>
        <taxon>Penicillium</taxon>
    </lineage>
</organism>
<evidence type="ECO:0000313" key="3">
    <source>
        <dbReference type="Proteomes" id="UP001147760"/>
    </source>
</evidence>
<sequence length="108" mass="11561">MHIAFLKNITDDRTGGLHSGRPTGYHSSGMTLSFAVRVRDMLIIHQASRPLKAIMFPPEPVTPGSLPTHSVRRSHRLSSDPIARNTVDSTDIAGCTLGVGSIGELDTG</sequence>
<proteinExistence type="predicted"/>
<dbReference type="OrthoDB" id="10393406at2759"/>
<dbReference type="Proteomes" id="UP001147760">
    <property type="component" value="Unassembled WGS sequence"/>
</dbReference>